<sequence length="323" mass="36625">MGLGIDSNSTLTMDNFRLLCSQYLFSPEASIYRAHVQLFHFFPVVCCIQSVITTPMGKTSVRSLLNLPGKLSWILMELVSPASFFLTLLLNKPDPLATILALPTTHKILSVLYLIHYLNRALISPLRAPAYAPAHIIVLIIATYFNYLNGYSLGSFFLLQQGNVDEVSPFWKLRFLIGVGMWIVGFAGNVWHEDVLYEIRRRAGREHLERARRKKDDALGEGVELVDAGAGRLVVRAENSGHIYEVPQGGLYEYCWHPHYFMEWIEWAGFLIAAGGWNCPPAINFLVNEIASMTPRAFQGVEFYKRKFGRKMPQRKAVVPFLL</sequence>
<keyword evidence="9" id="KW-1185">Reference proteome</keyword>
<protein>
    <recommendedName>
        <fullName evidence="7">3-oxo-5-alpha-steroid 4-dehydrogenase C-terminal domain-containing protein</fullName>
    </recommendedName>
</protein>
<evidence type="ECO:0000256" key="4">
    <source>
        <dbReference type="ARBA" id="ARBA00022989"/>
    </source>
</evidence>
<dbReference type="EMBL" id="AQGS01000118">
    <property type="protein sequence ID" value="EPS42322.1"/>
    <property type="molecule type" value="Genomic_DNA"/>
</dbReference>
<dbReference type="OrthoDB" id="5788137at2759"/>
<dbReference type="InterPro" id="IPR039357">
    <property type="entry name" value="SRD5A/TECR"/>
</dbReference>
<dbReference type="STRING" id="1284197.S8C3P9"/>
<feature type="transmembrane region" description="Helical" evidence="6">
    <location>
        <begin position="173"/>
        <end position="192"/>
    </location>
</feature>
<keyword evidence="4 6" id="KW-1133">Transmembrane helix</keyword>
<reference evidence="9" key="2">
    <citation type="submission" date="2013-04" db="EMBL/GenBank/DDBJ databases">
        <title>Genomic mechanisms accounting for the adaptation to parasitism in nematode-trapping fungi.</title>
        <authorList>
            <person name="Ahren D.G."/>
        </authorList>
    </citation>
    <scope>NUCLEOTIDE SEQUENCE [LARGE SCALE GENOMIC DNA]</scope>
    <source>
        <strain evidence="9">CBS 200.50</strain>
    </source>
</reference>
<comment type="caution">
    <text evidence="8">The sequence shown here is derived from an EMBL/GenBank/DDBJ whole genome shotgun (WGS) entry which is preliminary data.</text>
</comment>
<proteinExistence type="inferred from homology"/>
<dbReference type="PROSITE" id="PS50244">
    <property type="entry name" value="S5A_REDUCTASE"/>
    <property type="match status" value="1"/>
</dbReference>
<keyword evidence="5 6" id="KW-0472">Membrane</keyword>
<dbReference type="GO" id="GO:0006629">
    <property type="term" value="P:lipid metabolic process"/>
    <property type="evidence" value="ECO:0007669"/>
    <property type="project" value="InterPro"/>
</dbReference>
<dbReference type="eggNOG" id="KOG1638">
    <property type="taxonomic scope" value="Eukaryota"/>
</dbReference>
<evidence type="ECO:0000313" key="8">
    <source>
        <dbReference type="EMBL" id="EPS42322.1"/>
    </source>
</evidence>
<dbReference type="GO" id="GO:0016627">
    <property type="term" value="F:oxidoreductase activity, acting on the CH-CH group of donors"/>
    <property type="evidence" value="ECO:0007669"/>
    <property type="project" value="InterPro"/>
</dbReference>
<dbReference type="AlphaFoldDB" id="S8C3P9"/>
<evidence type="ECO:0000313" key="9">
    <source>
        <dbReference type="Proteomes" id="UP000015100"/>
    </source>
</evidence>
<dbReference type="PANTHER" id="PTHR10556:SF43">
    <property type="entry name" value="STEROID 5-ALPHA-REDUCTASE DET2"/>
    <property type="match status" value="1"/>
</dbReference>
<evidence type="ECO:0000256" key="5">
    <source>
        <dbReference type="ARBA" id="ARBA00023136"/>
    </source>
</evidence>
<feature type="transmembrane region" description="Helical" evidence="6">
    <location>
        <begin position="73"/>
        <end position="90"/>
    </location>
</feature>
<dbReference type="Proteomes" id="UP000015100">
    <property type="component" value="Unassembled WGS sequence"/>
</dbReference>
<dbReference type="GO" id="GO:0016020">
    <property type="term" value="C:membrane"/>
    <property type="evidence" value="ECO:0007669"/>
    <property type="project" value="UniProtKB-SubCell"/>
</dbReference>
<organism evidence="8 9">
    <name type="scientific">Dactylellina haptotyla (strain CBS 200.50)</name>
    <name type="common">Nematode-trapping fungus</name>
    <name type="synonym">Monacrosporium haptotylum</name>
    <dbReference type="NCBI Taxonomy" id="1284197"/>
    <lineage>
        <taxon>Eukaryota</taxon>
        <taxon>Fungi</taxon>
        <taxon>Dikarya</taxon>
        <taxon>Ascomycota</taxon>
        <taxon>Pezizomycotina</taxon>
        <taxon>Orbiliomycetes</taxon>
        <taxon>Orbiliales</taxon>
        <taxon>Orbiliaceae</taxon>
        <taxon>Dactylellina</taxon>
    </lineage>
</organism>
<evidence type="ECO:0000256" key="1">
    <source>
        <dbReference type="ARBA" id="ARBA00004141"/>
    </source>
</evidence>
<evidence type="ECO:0000256" key="3">
    <source>
        <dbReference type="ARBA" id="ARBA00022692"/>
    </source>
</evidence>
<accession>S8C3P9</accession>
<evidence type="ECO:0000256" key="6">
    <source>
        <dbReference type="SAM" id="Phobius"/>
    </source>
</evidence>
<dbReference type="InterPro" id="IPR001104">
    <property type="entry name" value="3-oxo-5_a-steroid_4-DH_C"/>
</dbReference>
<comment type="similarity">
    <text evidence="2">Belongs to the steroid 5-alpha reductase family.</text>
</comment>
<dbReference type="Pfam" id="PF02544">
    <property type="entry name" value="Steroid_dh"/>
    <property type="match status" value="1"/>
</dbReference>
<evidence type="ECO:0000256" key="2">
    <source>
        <dbReference type="ARBA" id="ARBA00007742"/>
    </source>
</evidence>
<gene>
    <name evidence="8" type="ORF">H072_3702</name>
</gene>
<reference evidence="8 9" key="1">
    <citation type="journal article" date="2013" name="PLoS Genet.">
        <title>Genomic mechanisms accounting for the adaptation to parasitism in nematode-trapping fungi.</title>
        <authorList>
            <person name="Meerupati T."/>
            <person name="Andersson K.M."/>
            <person name="Friman E."/>
            <person name="Kumar D."/>
            <person name="Tunlid A."/>
            <person name="Ahren D."/>
        </authorList>
    </citation>
    <scope>NUCLEOTIDE SEQUENCE [LARGE SCALE GENOMIC DNA]</scope>
    <source>
        <strain evidence="8 9">CBS 200.50</strain>
    </source>
</reference>
<name>S8C3P9_DACHA</name>
<feature type="domain" description="3-oxo-5-alpha-steroid 4-dehydrogenase C-terminal" evidence="7">
    <location>
        <begin position="239"/>
        <end position="323"/>
    </location>
</feature>
<dbReference type="PANTHER" id="PTHR10556">
    <property type="entry name" value="3-OXO-5-ALPHA-STEROID 4-DEHYDROGENASE"/>
    <property type="match status" value="1"/>
</dbReference>
<comment type="subcellular location">
    <subcellularLocation>
        <location evidence="1">Membrane</location>
        <topology evidence="1">Multi-pass membrane protein</topology>
    </subcellularLocation>
</comment>
<dbReference type="OMA" id="PHYALEW"/>
<feature type="transmembrane region" description="Helical" evidence="6">
    <location>
        <begin position="96"/>
        <end position="118"/>
    </location>
</feature>
<evidence type="ECO:0000259" key="7">
    <source>
        <dbReference type="Pfam" id="PF02544"/>
    </source>
</evidence>
<keyword evidence="3 6" id="KW-0812">Transmembrane</keyword>
<feature type="transmembrane region" description="Helical" evidence="6">
    <location>
        <begin position="130"/>
        <end position="148"/>
    </location>
</feature>
<dbReference type="HOGENOM" id="CLU_065395_0_0_1"/>